<reference evidence="3" key="1">
    <citation type="submission" date="2017-02" db="UniProtKB">
        <authorList>
            <consortium name="WormBaseParasite"/>
        </authorList>
    </citation>
    <scope>IDENTIFICATION</scope>
</reference>
<dbReference type="WBParaSite" id="TCLT_0000117401-mRNA-1">
    <property type="protein sequence ID" value="TCLT_0000117401-mRNA-1"/>
    <property type="gene ID" value="TCLT_0000117401"/>
</dbReference>
<dbReference type="Proteomes" id="UP000276776">
    <property type="component" value="Unassembled WGS sequence"/>
</dbReference>
<evidence type="ECO:0000313" key="2">
    <source>
        <dbReference type="Proteomes" id="UP000276776"/>
    </source>
</evidence>
<proteinExistence type="predicted"/>
<reference evidence="1 2" key="2">
    <citation type="submission" date="2018-11" db="EMBL/GenBank/DDBJ databases">
        <authorList>
            <consortium name="Pathogen Informatics"/>
        </authorList>
    </citation>
    <scope>NUCLEOTIDE SEQUENCE [LARGE SCALE GENOMIC DNA]</scope>
</reference>
<sequence length="81" mass="8685">MSCTLQSIRVSGDFDCGILNQTGIGFDSVRAVMAEMGKVVKFAASEAMVSGKSALLVYCDKLISLIDTSRGRYKARKMSAV</sequence>
<organism evidence="3">
    <name type="scientific">Thelazia callipaeda</name>
    <name type="common">Oriental eyeworm</name>
    <name type="synonym">Parasitic nematode</name>
    <dbReference type="NCBI Taxonomy" id="103827"/>
    <lineage>
        <taxon>Eukaryota</taxon>
        <taxon>Metazoa</taxon>
        <taxon>Ecdysozoa</taxon>
        <taxon>Nematoda</taxon>
        <taxon>Chromadorea</taxon>
        <taxon>Rhabditida</taxon>
        <taxon>Spirurina</taxon>
        <taxon>Spiruromorpha</taxon>
        <taxon>Thelazioidea</taxon>
        <taxon>Thelaziidae</taxon>
        <taxon>Thelazia</taxon>
    </lineage>
</organism>
<dbReference type="EMBL" id="UYYF01000129">
    <property type="protein sequence ID" value="VDM96463.1"/>
    <property type="molecule type" value="Genomic_DNA"/>
</dbReference>
<keyword evidence="2" id="KW-1185">Reference proteome</keyword>
<protein>
    <submittedName>
        <fullName evidence="3">UmuC domain-containing protein</fullName>
    </submittedName>
</protein>
<evidence type="ECO:0000313" key="3">
    <source>
        <dbReference type="WBParaSite" id="TCLT_0000117401-mRNA-1"/>
    </source>
</evidence>
<name>A0A0N5CM11_THECL</name>
<dbReference type="OrthoDB" id="5787923at2759"/>
<dbReference type="AlphaFoldDB" id="A0A0N5CM11"/>
<evidence type="ECO:0000313" key="1">
    <source>
        <dbReference type="EMBL" id="VDM96463.1"/>
    </source>
</evidence>
<gene>
    <name evidence="1" type="ORF">TCLT_LOCUS1175</name>
</gene>
<accession>A0A0N5CM11</accession>